<organism evidence="2 3">
    <name type="scientific">Metallosphaera yellowstonensis MK1</name>
    <dbReference type="NCBI Taxonomy" id="671065"/>
    <lineage>
        <taxon>Archaea</taxon>
        <taxon>Thermoproteota</taxon>
        <taxon>Thermoprotei</taxon>
        <taxon>Sulfolobales</taxon>
        <taxon>Sulfolobaceae</taxon>
        <taxon>Metallosphaera</taxon>
    </lineage>
</organism>
<dbReference type="PIRSF" id="PIRSF029883">
    <property type="entry name" value="KdgF"/>
    <property type="match status" value="1"/>
</dbReference>
<dbReference type="Pfam" id="PF07883">
    <property type="entry name" value="Cupin_2"/>
    <property type="match status" value="1"/>
</dbReference>
<dbReference type="InterPro" id="IPR013096">
    <property type="entry name" value="Cupin_2"/>
</dbReference>
<proteinExistence type="predicted"/>
<evidence type="ECO:0000313" key="3">
    <source>
        <dbReference type="Proteomes" id="UP000003980"/>
    </source>
</evidence>
<feature type="domain" description="Cupin type-2" evidence="1">
    <location>
        <begin position="40"/>
        <end position="96"/>
    </location>
</feature>
<reference evidence="2 3" key="1">
    <citation type="submission" date="2012-01" db="EMBL/GenBank/DDBJ databases">
        <title>Improved High-Quality Draft sequence of Metallosphaera yellowstonensis MK1.</title>
        <authorList>
            <consortium name="US DOE Joint Genome Institute"/>
            <person name="Lucas S."/>
            <person name="Han J."/>
            <person name="Cheng J.-F."/>
            <person name="Goodwin L."/>
            <person name="Pitluck S."/>
            <person name="Peters L."/>
            <person name="Teshima H."/>
            <person name="Detter J.C."/>
            <person name="Han C."/>
            <person name="Tapia R."/>
            <person name="Land M."/>
            <person name="Hauser L."/>
            <person name="Kyrpides N."/>
            <person name="Kozubal M."/>
            <person name="Macur R.E."/>
            <person name="Jay Z."/>
            <person name="Inskeep W."/>
            <person name="Woyke T."/>
        </authorList>
    </citation>
    <scope>NUCLEOTIDE SEQUENCE [LARGE SCALE GENOMIC DNA]</scope>
    <source>
        <strain evidence="2 3">MK1</strain>
    </source>
</reference>
<dbReference type="InterPro" id="IPR025499">
    <property type="entry name" value="KdgF"/>
</dbReference>
<dbReference type="InterPro" id="IPR011051">
    <property type="entry name" value="RmlC_Cupin_sf"/>
</dbReference>
<dbReference type="PANTHER" id="PTHR40112:SF1">
    <property type="entry name" value="H2HPP ISOMERASE"/>
    <property type="match status" value="1"/>
</dbReference>
<accession>H2C2M6</accession>
<dbReference type="AlphaFoldDB" id="H2C2M6"/>
<sequence length="120" mass="13945">MIAPLTVVDWEKVPEEKLSENISRRLVYMDKVMMARLFIRKGTVVPEHHHENEQITWVFKGALEFRIQGKTVIVGENRFILIPSNVPHSAKAIDDTVEVDIFSPVRKDWLEGKDSYLRNT</sequence>
<evidence type="ECO:0000313" key="2">
    <source>
        <dbReference type="EMBL" id="EHP70497.1"/>
    </source>
</evidence>
<dbReference type="eggNOG" id="arCOG02999">
    <property type="taxonomic scope" value="Archaea"/>
</dbReference>
<dbReference type="OrthoDB" id="114121at2157"/>
<gene>
    <name evidence="2" type="ORF">MetMK1DRAFT_00010000</name>
</gene>
<dbReference type="HOGENOM" id="CLU_134269_0_0_2"/>
<name>H2C2M6_9CREN</name>
<dbReference type="CDD" id="cd02238">
    <property type="entry name" value="cupin_KdgF"/>
    <property type="match status" value="1"/>
</dbReference>
<keyword evidence="3" id="KW-1185">Reference proteome</keyword>
<evidence type="ECO:0000259" key="1">
    <source>
        <dbReference type="Pfam" id="PF07883"/>
    </source>
</evidence>
<dbReference type="EMBL" id="JH597761">
    <property type="protein sequence ID" value="EHP70497.1"/>
    <property type="molecule type" value="Genomic_DNA"/>
</dbReference>
<protein>
    <submittedName>
        <fullName evidence="2">Cupin domain-containing protein</fullName>
    </submittedName>
</protein>
<dbReference type="Gene3D" id="2.60.120.10">
    <property type="entry name" value="Jelly Rolls"/>
    <property type="match status" value="1"/>
</dbReference>
<dbReference type="Proteomes" id="UP000003980">
    <property type="component" value="Unassembled WGS sequence"/>
</dbReference>
<dbReference type="SUPFAM" id="SSF51182">
    <property type="entry name" value="RmlC-like cupins"/>
    <property type="match status" value="1"/>
</dbReference>
<dbReference type="STRING" id="671065.MetMK1DRAFT_00010000"/>
<dbReference type="InterPro" id="IPR052535">
    <property type="entry name" value="Bacilysin_H2HPP_isomerase"/>
</dbReference>
<dbReference type="InterPro" id="IPR014710">
    <property type="entry name" value="RmlC-like_jellyroll"/>
</dbReference>
<dbReference type="PANTHER" id="PTHR40112">
    <property type="entry name" value="H2HPP ISOMERASE"/>
    <property type="match status" value="1"/>
</dbReference>
<dbReference type="RefSeq" id="WP_009071251.1">
    <property type="nucleotide sequence ID" value="NZ_JH597761.1"/>
</dbReference>